<name>A0A9W8WUX2_9PLEO</name>
<feature type="region of interest" description="Disordered" evidence="1">
    <location>
        <begin position="148"/>
        <end position="167"/>
    </location>
</feature>
<evidence type="ECO:0000313" key="3">
    <source>
        <dbReference type="EMBL" id="KAJ4333718.1"/>
    </source>
</evidence>
<organism evidence="3 4">
    <name type="scientific">Didymella glomerata</name>
    <dbReference type="NCBI Taxonomy" id="749621"/>
    <lineage>
        <taxon>Eukaryota</taxon>
        <taxon>Fungi</taxon>
        <taxon>Dikarya</taxon>
        <taxon>Ascomycota</taxon>
        <taxon>Pezizomycotina</taxon>
        <taxon>Dothideomycetes</taxon>
        <taxon>Pleosporomycetidae</taxon>
        <taxon>Pleosporales</taxon>
        <taxon>Pleosporineae</taxon>
        <taxon>Didymellaceae</taxon>
        <taxon>Didymella</taxon>
    </lineage>
</organism>
<proteinExistence type="predicted"/>
<evidence type="ECO:0000256" key="1">
    <source>
        <dbReference type="SAM" id="MobiDB-lite"/>
    </source>
</evidence>
<dbReference type="EMBL" id="JAPEUV010000089">
    <property type="protein sequence ID" value="KAJ4333718.1"/>
    <property type="molecule type" value="Genomic_DNA"/>
</dbReference>
<feature type="signal peptide" evidence="2">
    <location>
        <begin position="1"/>
        <end position="20"/>
    </location>
</feature>
<feature type="region of interest" description="Disordered" evidence="1">
    <location>
        <begin position="35"/>
        <end position="86"/>
    </location>
</feature>
<dbReference type="Proteomes" id="UP001140562">
    <property type="component" value="Unassembled WGS sequence"/>
</dbReference>
<keyword evidence="4" id="KW-1185">Reference proteome</keyword>
<feature type="chain" id="PRO_5040928828" evidence="2">
    <location>
        <begin position="21"/>
        <end position="215"/>
    </location>
</feature>
<sequence>MVRGCFAIAVSLCLFQYTVALPSAQHKNTEVAGQNFDQSHQASALDVKDRAVKPKPVPKPKPAPRPKPGAPSKPVPQPLPKPVFPQLNVPYQRTATDLCNLYLDCDEDGGDATADAQTARFVVRREGAILSKRRTVNAELTGGKLTLKAPDQPSSGALYKSPRDKNPKNVFDFENDKLGSTVVKNFKAIKKPTDQYATEHIIEVSQAASSHRDIH</sequence>
<keyword evidence="2" id="KW-0732">Signal</keyword>
<gene>
    <name evidence="3" type="ORF">N0V87_007379</name>
</gene>
<reference evidence="3" key="1">
    <citation type="submission" date="2022-10" db="EMBL/GenBank/DDBJ databases">
        <title>Tapping the CABI collections for fungal endophytes: first genome assemblies for Collariella, Neodidymelliopsis, Ascochyta clinopodiicola, Didymella pomorum, Didymosphaeria variabile, Neocosmospora piperis and Neocucurbitaria cava.</title>
        <authorList>
            <person name="Hill R."/>
        </authorList>
    </citation>
    <scope>NUCLEOTIDE SEQUENCE</scope>
    <source>
        <strain evidence="3">IMI 360193</strain>
    </source>
</reference>
<accession>A0A9W8WUX2</accession>
<feature type="compositionally biased region" description="Pro residues" evidence="1">
    <location>
        <begin position="65"/>
        <end position="83"/>
    </location>
</feature>
<comment type="caution">
    <text evidence="3">The sequence shown here is derived from an EMBL/GenBank/DDBJ whole genome shotgun (WGS) entry which is preliminary data.</text>
</comment>
<dbReference type="AlphaFoldDB" id="A0A9W8WUX2"/>
<evidence type="ECO:0000256" key="2">
    <source>
        <dbReference type="SAM" id="SignalP"/>
    </source>
</evidence>
<protein>
    <submittedName>
        <fullName evidence="3">Uncharacterized protein</fullName>
    </submittedName>
</protein>
<evidence type="ECO:0000313" key="4">
    <source>
        <dbReference type="Proteomes" id="UP001140562"/>
    </source>
</evidence>